<sequence length="55" mass="6463">MADELLGDFNVGGRIVEVNPKYARYGWNEYYENEEWWTTAPANPTKNPRPVDFLK</sequence>
<evidence type="ECO:0000313" key="1">
    <source>
        <dbReference type="EMBL" id="UOQ71238.1"/>
    </source>
</evidence>
<gene>
    <name evidence="1" type="ORF">MUN79_21690</name>
</gene>
<keyword evidence="2" id="KW-1185">Reference proteome</keyword>
<accession>A0A8T9Q5L5</accession>
<reference evidence="1" key="1">
    <citation type="submission" date="2022-04" db="EMBL/GenBank/DDBJ databases">
        <title>Hymenobacter sp. isolated from the air.</title>
        <authorList>
            <person name="Won M."/>
            <person name="Lee C.-M."/>
            <person name="Woen H.-Y."/>
            <person name="Kwon S.-W."/>
        </authorList>
    </citation>
    <scope>NUCLEOTIDE SEQUENCE</scope>
    <source>
        <strain evidence="1">5116S-3</strain>
    </source>
</reference>
<dbReference type="AlphaFoldDB" id="A0A8T9Q5L5"/>
<dbReference type="EMBL" id="CP095046">
    <property type="protein sequence ID" value="UOQ71238.1"/>
    <property type="molecule type" value="Genomic_DNA"/>
</dbReference>
<proteinExistence type="predicted"/>
<protein>
    <submittedName>
        <fullName evidence="1">Uncharacterized protein</fullName>
    </submittedName>
</protein>
<evidence type="ECO:0000313" key="2">
    <source>
        <dbReference type="Proteomes" id="UP000831796"/>
    </source>
</evidence>
<dbReference type="KEGG" id="hcu:MUN79_21690"/>
<name>A0A8T9Q5L5_9BACT</name>
<dbReference type="Proteomes" id="UP000831796">
    <property type="component" value="Chromosome"/>
</dbReference>
<dbReference type="RefSeq" id="WP_244674646.1">
    <property type="nucleotide sequence ID" value="NZ_CP095046.1"/>
</dbReference>
<organism evidence="1 2">
    <name type="scientific">Hymenobacter cellulosilyticus</name>
    <dbReference type="NCBI Taxonomy" id="2932248"/>
    <lineage>
        <taxon>Bacteria</taxon>
        <taxon>Pseudomonadati</taxon>
        <taxon>Bacteroidota</taxon>
        <taxon>Cytophagia</taxon>
        <taxon>Cytophagales</taxon>
        <taxon>Hymenobacteraceae</taxon>
        <taxon>Hymenobacter</taxon>
    </lineage>
</organism>